<proteinExistence type="predicted"/>
<reference evidence="5" key="1">
    <citation type="submission" date="2016-10" db="EMBL/GenBank/DDBJ databases">
        <authorList>
            <person name="Varghese N."/>
            <person name="Submissions S."/>
        </authorList>
    </citation>
    <scope>NUCLEOTIDE SEQUENCE [LARGE SCALE GENOMIC DNA]</scope>
    <source>
        <strain evidence="5">DSM 19183</strain>
    </source>
</reference>
<dbReference type="GO" id="GO:0016787">
    <property type="term" value="F:hydrolase activity"/>
    <property type="evidence" value="ECO:0007669"/>
    <property type="project" value="UniProtKB-KW"/>
</dbReference>
<keyword evidence="5" id="KW-1185">Reference proteome</keyword>
<dbReference type="EMBL" id="FNZU01000008">
    <property type="protein sequence ID" value="SEK93057.1"/>
    <property type="molecule type" value="Genomic_DNA"/>
</dbReference>
<keyword evidence="3" id="KW-0732">Signal</keyword>
<dbReference type="NCBIfam" id="TIGR03064">
    <property type="entry name" value="sortase_srtB"/>
    <property type="match status" value="1"/>
</dbReference>
<dbReference type="CDD" id="cd05826">
    <property type="entry name" value="Sortase_B"/>
    <property type="match status" value="1"/>
</dbReference>
<dbReference type="InterPro" id="IPR005754">
    <property type="entry name" value="Sortase"/>
</dbReference>
<evidence type="ECO:0000256" key="2">
    <source>
        <dbReference type="PIRSR" id="PIRSR605754-1"/>
    </source>
</evidence>
<feature type="signal peptide" evidence="3">
    <location>
        <begin position="1"/>
        <end position="20"/>
    </location>
</feature>
<dbReference type="Gene3D" id="2.40.260.10">
    <property type="entry name" value="Sortase"/>
    <property type="match status" value="1"/>
</dbReference>
<dbReference type="InterPro" id="IPR023365">
    <property type="entry name" value="Sortase_dom-sf"/>
</dbReference>
<protein>
    <submittedName>
        <fullName evidence="4">Sortase family protein</fullName>
    </submittedName>
</protein>
<evidence type="ECO:0000313" key="5">
    <source>
        <dbReference type="Proteomes" id="UP000199081"/>
    </source>
</evidence>
<dbReference type="STRING" id="426702.SAMN04488099_108119"/>
<sequence length="272" mass="31239">MKKKLILSVLAIAFFFQAFSAIRTYYIQSNPAQVPSLSQMEAIDTNQASTETMMTDGSEQIEDPNQIEAEEIDASSPLLETEPLLYEFAPNSFSDYISINPDFTGWLSISNTAIDYPVVKGRDNEFYLEHDFYKDSHPFGSIFMDYRNLGMGYDQHTILYGHYTPNGHMFADLEHFLSEEFFYSDQTIVLEDLFAERRYEVFSVHIAPADPYFINESFLNPELSDYVSELSDLSLYDKDISFTGDEKLLTLISCNYTVNEGRIYVHAIEVTD</sequence>
<feature type="active site" description="Acyl-thioester intermediate" evidence="2">
    <location>
        <position position="254"/>
    </location>
</feature>
<dbReference type="Pfam" id="PF04203">
    <property type="entry name" value="Sortase"/>
    <property type="match status" value="1"/>
</dbReference>
<organism evidence="4 5">
    <name type="scientific">Alkalibacterium pelagium</name>
    <dbReference type="NCBI Taxonomy" id="426702"/>
    <lineage>
        <taxon>Bacteria</taxon>
        <taxon>Bacillati</taxon>
        <taxon>Bacillota</taxon>
        <taxon>Bacilli</taxon>
        <taxon>Lactobacillales</taxon>
        <taxon>Carnobacteriaceae</taxon>
        <taxon>Alkalibacterium</taxon>
    </lineage>
</organism>
<dbReference type="SUPFAM" id="SSF63817">
    <property type="entry name" value="Sortase"/>
    <property type="match status" value="1"/>
</dbReference>
<evidence type="ECO:0000256" key="3">
    <source>
        <dbReference type="SAM" id="SignalP"/>
    </source>
</evidence>
<dbReference type="Proteomes" id="UP000199081">
    <property type="component" value="Unassembled WGS sequence"/>
</dbReference>
<dbReference type="InterPro" id="IPR009835">
    <property type="entry name" value="SrtB"/>
</dbReference>
<name>A0A1H7L457_9LACT</name>
<accession>A0A1H7L457</accession>
<feature type="active site" description="Proton donor/acceptor" evidence="2">
    <location>
        <position position="162"/>
    </location>
</feature>
<feature type="chain" id="PRO_5011743152" evidence="3">
    <location>
        <begin position="21"/>
        <end position="272"/>
    </location>
</feature>
<gene>
    <name evidence="4" type="ORF">SAMN04488099_108119</name>
</gene>
<dbReference type="AlphaFoldDB" id="A0A1H7L457"/>
<dbReference type="OrthoDB" id="9806013at2"/>
<dbReference type="RefSeq" id="WP_091481201.1">
    <property type="nucleotide sequence ID" value="NZ_BJYC01000009.1"/>
</dbReference>
<evidence type="ECO:0000256" key="1">
    <source>
        <dbReference type="ARBA" id="ARBA00022801"/>
    </source>
</evidence>
<evidence type="ECO:0000313" key="4">
    <source>
        <dbReference type="EMBL" id="SEK93057.1"/>
    </source>
</evidence>
<keyword evidence="1" id="KW-0378">Hydrolase</keyword>